<dbReference type="EMBL" id="DVMQ01000011">
    <property type="protein sequence ID" value="HIU23919.1"/>
    <property type="molecule type" value="Genomic_DNA"/>
</dbReference>
<sequence>MSEFKDVLTSSPNPLPSHSSLFSFQNSPKNAALRKKVWVIGGIAVVVTTIAGIVVSEFVPQEIVSDAICALTCGLSLTIIGCLLAASIVSGSWSVSHECYGSRNAGFGLGGAATVCVVLLVLGISGLSFGLTQLFTLL</sequence>
<evidence type="ECO:0000313" key="2">
    <source>
        <dbReference type="EMBL" id="HIU23919.1"/>
    </source>
</evidence>
<keyword evidence="1" id="KW-1133">Transmembrane helix</keyword>
<keyword evidence="1" id="KW-0472">Membrane</keyword>
<keyword evidence="1" id="KW-0812">Transmembrane</keyword>
<reference evidence="2" key="1">
    <citation type="submission" date="2020-10" db="EMBL/GenBank/DDBJ databases">
        <authorList>
            <person name="Gilroy R."/>
        </authorList>
    </citation>
    <scope>NUCLEOTIDE SEQUENCE</scope>
    <source>
        <strain evidence="2">ChiHjej12B11-29160</strain>
    </source>
</reference>
<dbReference type="AlphaFoldDB" id="A0A9D1L3T0"/>
<evidence type="ECO:0000313" key="3">
    <source>
        <dbReference type="Proteomes" id="UP000824078"/>
    </source>
</evidence>
<evidence type="ECO:0000256" key="1">
    <source>
        <dbReference type="SAM" id="Phobius"/>
    </source>
</evidence>
<name>A0A9D1L3T0_9ACTN</name>
<organism evidence="2 3">
    <name type="scientific">Candidatus Coprovicinus avistercoris</name>
    <dbReference type="NCBI Taxonomy" id="2840754"/>
    <lineage>
        <taxon>Bacteria</taxon>
        <taxon>Bacillati</taxon>
        <taxon>Actinomycetota</taxon>
        <taxon>Coriobacteriia</taxon>
        <taxon>Coriobacteriales</taxon>
        <taxon>Coriobacteriaceae</taxon>
        <taxon>Coriobacteriaceae incertae sedis</taxon>
        <taxon>Candidatus Coprovicinus</taxon>
    </lineage>
</organism>
<dbReference type="Proteomes" id="UP000824078">
    <property type="component" value="Unassembled WGS sequence"/>
</dbReference>
<accession>A0A9D1L3T0</accession>
<protein>
    <recommendedName>
        <fullName evidence="4">Transmembrane protein</fullName>
    </recommendedName>
</protein>
<gene>
    <name evidence="2" type="ORF">IAD17_03235</name>
</gene>
<proteinExistence type="predicted"/>
<feature type="transmembrane region" description="Helical" evidence="1">
    <location>
        <begin position="37"/>
        <end position="55"/>
    </location>
</feature>
<feature type="transmembrane region" description="Helical" evidence="1">
    <location>
        <begin position="109"/>
        <end position="131"/>
    </location>
</feature>
<feature type="transmembrane region" description="Helical" evidence="1">
    <location>
        <begin position="67"/>
        <end position="89"/>
    </location>
</feature>
<evidence type="ECO:0008006" key="4">
    <source>
        <dbReference type="Google" id="ProtNLM"/>
    </source>
</evidence>
<comment type="caution">
    <text evidence="2">The sequence shown here is derived from an EMBL/GenBank/DDBJ whole genome shotgun (WGS) entry which is preliminary data.</text>
</comment>
<reference evidence="2" key="2">
    <citation type="journal article" date="2021" name="PeerJ">
        <title>Extensive microbial diversity within the chicken gut microbiome revealed by metagenomics and culture.</title>
        <authorList>
            <person name="Gilroy R."/>
            <person name="Ravi A."/>
            <person name="Getino M."/>
            <person name="Pursley I."/>
            <person name="Horton D.L."/>
            <person name="Alikhan N.F."/>
            <person name="Baker D."/>
            <person name="Gharbi K."/>
            <person name="Hall N."/>
            <person name="Watson M."/>
            <person name="Adriaenssens E.M."/>
            <person name="Foster-Nyarko E."/>
            <person name="Jarju S."/>
            <person name="Secka A."/>
            <person name="Antonio M."/>
            <person name="Oren A."/>
            <person name="Chaudhuri R.R."/>
            <person name="La Ragione R."/>
            <person name="Hildebrand F."/>
            <person name="Pallen M.J."/>
        </authorList>
    </citation>
    <scope>NUCLEOTIDE SEQUENCE</scope>
    <source>
        <strain evidence="2">ChiHjej12B11-29160</strain>
    </source>
</reference>